<dbReference type="Proteomes" id="UP000607397">
    <property type="component" value="Unassembled WGS sequence"/>
</dbReference>
<sequence length="146" mass="15740">MVKSILLVALSSLFLSLTACTETNIDSSASEAGTMTTEVVEAGTFAPVEKSATGQVVVRSENGRTYLEFSDDFRTSSGPDVHILLDIASMPPAAYANIASYIKLGPLESTQGTQRYEVPETIDIADYQSVVIWCEQFDVVFGYAPL</sequence>
<evidence type="ECO:0000313" key="3">
    <source>
        <dbReference type="EMBL" id="NCJ05074.1"/>
    </source>
</evidence>
<comment type="caution">
    <text evidence="3">The sequence shown here is derived from an EMBL/GenBank/DDBJ whole genome shotgun (WGS) entry which is preliminary data.</text>
</comment>
<accession>A0A8K2AGQ7</accession>
<feature type="signal peptide" evidence="1">
    <location>
        <begin position="1"/>
        <end position="21"/>
    </location>
</feature>
<dbReference type="EMBL" id="WVIC01000001">
    <property type="protein sequence ID" value="NCJ05074.1"/>
    <property type="molecule type" value="Genomic_DNA"/>
</dbReference>
<keyword evidence="4" id="KW-1185">Reference proteome</keyword>
<reference evidence="3" key="1">
    <citation type="submission" date="2019-12" db="EMBL/GenBank/DDBJ databases">
        <title>High-Quality draft genome sequences of three cyanobacteria isolated from the limestone walls of the Old Cathedral of Coimbra.</title>
        <authorList>
            <person name="Tiago I."/>
            <person name="Soares F."/>
            <person name="Portugal A."/>
        </authorList>
    </citation>
    <scope>NUCLEOTIDE SEQUENCE [LARGE SCALE GENOMIC DNA]</scope>
    <source>
        <strain evidence="3">C</strain>
    </source>
</reference>
<feature type="chain" id="PRO_5035476717" evidence="1">
    <location>
        <begin position="22"/>
        <end position="146"/>
    </location>
</feature>
<name>A0A8K2AGQ7_9CYAN</name>
<protein>
    <submittedName>
        <fullName evidence="3">Electron transfer flavoprotein</fullName>
    </submittedName>
</protein>
<dbReference type="InterPro" id="IPR019545">
    <property type="entry name" value="DM13_domain"/>
</dbReference>
<dbReference type="RefSeq" id="WP_161823543.1">
    <property type="nucleotide sequence ID" value="NZ_WVIC01000001.1"/>
</dbReference>
<keyword evidence="1" id="KW-0732">Signal</keyword>
<dbReference type="PROSITE" id="PS51257">
    <property type="entry name" value="PROKAR_LIPOPROTEIN"/>
    <property type="match status" value="1"/>
</dbReference>
<evidence type="ECO:0000313" key="4">
    <source>
        <dbReference type="Proteomes" id="UP000607397"/>
    </source>
</evidence>
<feature type="domain" description="DM13" evidence="2">
    <location>
        <begin position="43"/>
        <end position="146"/>
    </location>
</feature>
<evidence type="ECO:0000259" key="2">
    <source>
        <dbReference type="PROSITE" id="PS51549"/>
    </source>
</evidence>
<dbReference type="Pfam" id="PF10517">
    <property type="entry name" value="DM13"/>
    <property type="match status" value="1"/>
</dbReference>
<evidence type="ECO:0000256" key="1">
    <source>
        <dbReference type="SAM" id="SignalP"/>
    </source>
</evidence>
<dbReference type="PROSITE" id="PS51549">
    <property type="entry name" value="DM13"/>
    <property type="match status" value="1"/>
</dbReference>
<proteinExistence type="predicted"/>
<gene>
    <name evidence="3" type="ORF">GS597_00780</name>
</gene>
<organism evidence="3 4">
    <name type="scientific">Petrachloros mirabilis ULC683</name>
    <dbReference type="NCBI Taxonomy" id="2781853"/>
    <lineage>
        <taxon>Bacteria</taxon>
        <taxon>Bacillati</taxon>
        <taxon>Cyanobacteriota</taxon>
        <taxon>Cyanophyceae</taxon>
        <taxon>Synechococcales</taxon>
        <taxon>Petrachlorosaceae</taxon>
        <taxon>Petrachloros</taxon>
        <taxon>Petrachloros mirabilis</taxon>
    </lineage>
</organism>
<dbReference type="AlphaFoldDB" id="A0A8K2AGQ7"/>